<sequence>MEVFAAADWDVIGVSRAGGVVGSRGRQAVWDVTDDDVVALTEVLRDDPLDLLINNAGTGTPGTPLDDVDIQALLEVCDVNVGGVIRATRAVLPNLRAATDPLVINVSSRLGSVHDQRAGGGVL</sequence>
<reference evidence="1 2" key="1">
    <citation type="submission" date="2020-08" db="EMBL/GenBank/DDBJ databases">
        <title>Genomic Encyclopedia of Type Strains, Phase III (KMG-III): the genomes of soil and plant-associated and newly described type strains.</title>
        <authorList>
            <person name="Whitman W."/>
        </authorList>
    </citation>
    <scope>NUCLEOTIDE SEQUENCE [LARGE SCALE GENOMIC DNA]</scope>
    <source>
        <strain evidence="1 2">CECT 3302</strain>
    </source>
</reference>
<dbReference type="Gene3D" id="3.40.50.720">
    <property type="entry name" value="NAD(P)-binding Rossmann-like Domain"/>
    <property type="match status" value="1"/>
</dbReference>
<dbReference type="EMBL" id="JACHXG010000002">
    <property type="protein sequence ID" value="MBB3088075.1"/>
    <property type="molecule type" value="Genomic_DNA"/>
</dbReference>
<dbReference type="InterPro" id="IPR002347">
    <property type="entry name" value="SDR_fam"/>
</dbReference>
<evidence type="ECO:0000313" key="2">
    <source>
        <dbReference type="Proteomes" id="UP000577707"/>
    </source>
</evidence>
<comment type="caution">
    <text evidence="1">The sequence shown here is derived from an EMBL/GenBank/DDBJ whole genome shotgun (WGS) entry which is preliminary data.</text>
</comment>
<name>A0A7W5F7E3_9ACTN</name>
<dbReference type="Pfam" id="PF00106">
    <property type="entry name" value="adh_short"/>
    <property type="match status" value="1"/>
</dbReference>
<dbReference type="AlphaFoldDB" id="A0A7W5F7E3"/>
<dbReference type="Proteomes" id="UP000577707">
    <property type="component" value="Unassembled WGS sequence"/>
</dbReference>
<gene>
    <name evidence="1" type="ORF">FHS12_001008</name>
</gene>
<dbReference type="InterPro" id="IPR036291">
    <property type="entry name" value="NAD(P)-bd_dom_sf"/>
</dbReference>
<dbReference type="GO" id="GO:0016616">
    <property type="term" value="F:oxidoreductase activity, acting on the CH-OH group of donors, NAD or NADP as acceptor"/>
    <property type="evidence" value="ECO:0007669"/>
    <property type="project" value="TreeGrafter"/>
</dbReference>
<keyword evidence="2" id="KW-1185">Reference proteome</keyword>
<protein>
    <submittedName>
        <fullName evidence="1">NADP-dependent 3-hydroxy acid dehydrogenase YdfG</fullName>
    </submittedName>
</protein>
<evidence type="ECO:0000313" key="1">
    <source>
        <dbReference type="EMBL" id="MBB3088075.1"/>
    </source>
</evidence>
<organism evidence="1 2">
    <name type="scientific">Nocardioides albus</name>
    <dbReference type="NCBI Taxonomy" id="1841"/>
    <lineage>
        <taxon>Bacteria</taxon>
        <taxon>Bacillati</taxon>
        <taxon>Actinomycetota</taxon>
        <taxon>Actinomycetes</taxon>
        <taxon>Propionibacteriales</taxon>
        <taxon>Nocardioidaceae</taxon>
        <taxon>Nocardioides</taxon>
    </lineage>
</organism>
<proteinExistence type="predicted"/>
<accession>A0A7W5F7E3</accession>
<dbReference type="SUPFAM" id="SSF51735">
    <property type="entry name" value="NAD(P)-binding Rossmann-fold domains"/>
    <property type="match status" value="1"/>
</dbReference>
<dbReference type="InterPro" id="IPR052184">
    <property type="entry name" value="SDR_enzymes"/>
</dbReference>
<dbReference type="PANTHER" id="PTHR45458">
    <property type="entry name" value="SHORT-CHAIN DEHYDROGENASE/REDUCTASE SDR"/>
    <property type="match status" value="1"/>
</dbReference>
<dbReference type="PANTHER" id="PTHR45458:SF1">
    <property type="entry name" value="SHORT CHAIN DEHYDROGENASE"/>
    <property type="match status" value="1"/>
</dbReference>